<accession>A0A8D5U4L6</accession>
<evidence type="ECO:0000313" key="1">
    <source>
        <dbReference type="EMBL" id="BCU68859.1"/>
    </source>
</evidence>
<reference evidence="1 2" key="1">
    <citation type="submission" date="2021-04" db="EMBL/GenBank/DDBJ databases">
        <title>Complete genome sequence of Stygiolobus sp. KN-1.</title>
        <authorList>
            <person name="Nakamura K."/>
            <person name="Sakai H."/>
            <person name="Kurosawa N."/>
        </authorList>
    </citation>
    <scope>NUCLEOTIDE SEQUENCE [LARGE SCALE GENOMIC DNA]</scope>
    <source>
        <strain evidence="1 2">KN-1</strain>
    </source>
</reference>
<dbReference type="Proteomes" id="UP000825123">
    <property type="component" value="Chromosome"/>
</dbReference>
<keyword evidence="2" id="KW-1185">Reference proteome</keyword>
<dbReference type="GeneID" id="66161908"/>
<dbReference type="AlphaFoldDB" id="A0A8D5U4L6"/>
<dbReference type="KEGG" id="csty:KN1_01560"/>
<sequence length="81" mass="9926">MIIYAEIQWHKMKELKFPYVCWKDVIVVLRTIDRVLYVTPWRQELAKFKPPLQARQFDFYDQTSKLKNDENVKYLECIALE</sequence>
<dbReference type="RefSeq" id="WP_221288790.1">
    <property type="nucleotide sequence ID" value="NZ_AP024597.1"/>
</dbReference>
<protein>
    <submittedName>
        <fullName evidence="1">Uncharacterized protein</fullName>
    </submittedName>
</protein>
<proteinExistence type="predicted"/>
<name>A0A8D5U4L6_9CREN</name>
<dbReference type="EMBL" id="AP024597">
    <property type="protein sequence ID" value="BCU68859.1"/>
    <property type="molecule type" value="Genomic_DNA"/>
</dbReference>
<evidence type="ECO:0000313" key="2">
    <source>
        <dbReference type="Proteomes" id="UP000825123"/>
    </source>
</evidence>
<gene>
    <name evidence="1" type="ORF">KN1_01560</name>
</gene>
<organism evidence="1 2">
    <name type="scientific">Stygiolobus caldivivus</name>
    <dbReference type="NCBI Taxonomy" id="2824673"/>
    <lineage>
        <taxon>Archaea</taxon>
        <taxon>Thermoproteota</taxon>
        <taxon>Thermoprotei</taxon>
        <taxon>Sulfolobales</taxon>
        <taxon>Sulfolobaceae</taxon>
        <taxon>Stygiolobus</taxon>
    </lineage>
</organism>